<proteinExistence type="predicted"/>
<dbReference type="EMBL" id="SOYY01000023">
    <property type="protein sequence ID" value="KAA0704315.1"/>
    <property type="molecule type" value="Genomic_DNA"/>
</dbReference>
<dbReference type="PANTHER" id="PTHR38706:SF2">
    <property type="match status" value="1"/>
</dbReference>
<reference evidence="1 2" key="1">
    <citation type="journal article" date="2019" name="Mol. Ecol. Resour.">
        <title>Chromosome-level genome assembly of Triplophysa tibetana, a fish adapted to the harsh high-altitude environment of the Tibetan Plateau.</title>
        <authorList>
            <person name="Yang X."/>
            <person name="Liu H."/>
            <person name="Ma Z."/>
            <person name="Zou Y."/>
            <person name="Zou M."/>
            <person name="Mao Y."/>
            <person name="Li X."/>
            <person name="Wang H."/>
            <person name="Chen T."/>
            <person name="Wang W."/>
            <person name="Yang R."/>
        </authorList>
    </citation>
    <scope>NUCLEOTIDE SEQUENCE [LARGE SCALE GENOMIC DNA]</scope>
    <source>
        <strain evidence="1">TTIB1903HZAU</strain>
        <tissue evidence="1">Muscle</tissue>
    </source>
</reference>
<dbReference type="AlphaFoldDB" id="A0A5A9N589"/>
<comment type="caution">
    <text evidence="1">The sequence shown here is derived from an EMBL/GenBank/DDBJ whole genome shotgun (WGS) entry which is preliminary data.</text>
</comment>
<name>A0A5A9N589_9TELE</name>
<protein>
    <submittedName>
        <fullName evidence="1">Uncharacterized protein</fullName>
    </submittedName>
</protein>
<organism evidence="1 2">
    <name type="scientific">Triplophysa tibetana</name>
    <dbReference type="NCBI Taxonomy" id="1572043"/>
    <lineage>
        <taxon>Eukaryota</taxon>
        <taxon>Metazoa</taxon>
        <taxon>Chordata</taxon>
        <taxon>Craniata</taxon>
        <taxon>Vertebrata</taxon>
        <taxon>Euteleostomi</taxon>
        <taxon>Actinopterygii</taxon>
        <taxon>Neopterygii</taxon>
        <taxon>Teleostei</taxon>
        <taxon>Ostariophysi</taxon>
        <taxon>Cypriniformes</taxon>
        <taxon>Nemacheilidae</taxon>
        <taxon>Triplophysa</taxon>
    </lineage>
</organism>
<sequence>MHQILEDLSELKGTRFGQPYPRHGLSLLWWFAHECVDRISRKGKIIAQFDPEDGDFGFHEFHNAEGLLPDTDLTYYEVGNLSHRHPHHGALPDYVTKNYDHEEPRSNMDRILVSVDSSRNGLVWFDEVYVTEHSDEDDFCEPCTCGISADLIDTIKDLEWREFTREVVFRQQRGRRS</sequence>
<gene>
    <name evidence="1" type="ORF">E1301_Tti000043</name>
</gene>
<dbReference type="PANTHER" id="PTHR38706">
    <property type="entry name" value="SI:CH211-198C19.1-RELATED"/>
    <property type="match status" value="1"/>
</dbReference>
<accession>A0A5A9N589</accession>
<dbReference type="Proteomes" id="UP000324632">
    <property type="component" value="Chromosome 23"/>
</dbReference>
<evidence type="ECO:0000313" key="1">
    <source>
        <dbReference type="EMBL" id="KAA0704315.1"/>
    </source>
</evidence>
<keyword evidence="2" id="KW-1185">Reference proteome</keyword>
<evidence type="ECO:0000313" key="2">
    <source>
        <dbReference type="Proteomes" id="UP000324632"/>
    </source>
</evidence>